<name>A0AC34FNZ4_9BILA</name>
<protein>
    <submittedName>
        <fullName evidence="2">Uncharacterized protein</fullName>
    </submittedName>
</protein>
<evidence type="ECO:0000313" key="1">
    <source>
        <dbReference type="Proteomes" id="UP000887579"/>
    </source>
</evidence>
<reference evidence="2" key="1">
    <citation type="submission" date="2022-11" db="UniProtKB">
        <authorList>
            <consortium name="WormBaseParasite"/>
        </authorList>
    </citation>
    <scope>IDENTIFICATION</scope>
</reference>
<accession>A0AC34FNZ4</accession>
<evidence type="ECO:0000313" key="2">
    <source>
        <dbReference type="WBParaSite" id="ES5_v2.g19075.t1"/>
    </source>
</evidence>
<sequence length="354" mass="40692">MKTEDNFLSSLKEKQNLFVGSKSNDQYSNLNLNKAFQNAFKQTLKSKTFSNDSRRGAGVESYDDFGFKKDSYAWNKSDKHLTPISTYADYGFGKKYEFKKSKDSNAKSGSLSLHISDYENSIEADSDGSEKEAVKNQSDFPILMKKWNVATRNNVNQNPFEFPRQQQEDEQQRPSVMEFRGSQTLYNPNSDGSRRKPPARQQKQDRLINAVEEVALFFERGECNKEEFINRLNAKHADLGYQSSQVYKAWRQVVSNVEKRFRSHNNVFEKATDERIALIQRKFQPDFCQPGTPVTNEPPNALAAVSPPSMFQSHHQNIIQIIVQSQNHLAASQNAANAELIKMTFDFMKFMEKK</sequence>
<dbReference type="Proteomes" id="UP000887579">
    <property type="component" value="Unplaced"/>
</dbReference>
<dbReference type="WBParaSite" id="ES5_v2.g19075.t1">
    <property type="protein sequence ID" value="ES5_v2.g19075.t1"/>
    <property type="gene ID" value="ES5_v2.g19075"/>
</dbReference>
<organism evidence="1 2">
    <name type="scientific">Panagrolaimus sp. ES5</name>
    <dbReference type="NCBI Taxonomy" id="591445"/>
    <lineage>
        <taxon>Eukaryota</taxon>
        <taxon>Metazoa</taxon>
        <taxon>Ecdysozoa</taxon>
        <taxon>Nematoda</taxon>
        <taxon>Chromadorea</taxon>
        <taxon>Rhabditida</taxon>
        <taxon>Tylenchina</taxon>
        <taxon>Panagrolaimomorpha</taxon>
        <taxon>Panagrolaimoidea</taxon>
        <taxon>Panagrolaimidae</taxon>
        <taxon>Panagrolaimus</taxon>
    </lineage>
</organism>
<proteinExistence type="predicted"/>